<dbReference type="Proteomes" id="UP001239265">
    <property type="component" value="Unassembled WGS sequence"/>
</dbReference>
<dbReference type="EMBL" id="JAUCQJ010000004">
    <property type="protein sequence ID" value="MDQ8749869.1"/>
    <property type="molecule type" value="Genomic_DNA"/>
</dbReference>
<proteinExistence type="predicted"/>
<reference evidence="1 2" key="1">
    <citation type="submission" date="2023-06" db="EMBL/GenBank/DDBJ databases">
        <title>Nosocomial Elizabethkingia miricola genome.</title>
        <authorList>
            <person name="Morgado S."/>
            <person name="Fonseca E."/>
            <person name="Freitas F."/>
            <person name="Vicente A.C."/>
        </authorList>
    </citation>
    <scope>NUCLEOTIDE SEQUENCE [LARGE SCALE GENOMIC DNA]</scope>
    <source>
        <strain evidence="1 2">EM15</strain>
    </source>
</reference>
<dbReference type="AlphaFoldDB" id="A0ABD5B7K1"/>
<name>A0ABD5B7K1_ELIMR</name>
<evidence type="ECO:0008006" key="3">
    <source>
        <dbReference type="Google" id="ProtNLM"/>
    </source>
</evidence>
<gene>
    <name evidence="1" type="ORF">QT385_14535</name>
</gene>
<accession>A0ABD5B7K1</accession>
<dbReference type="RefSeq" id="WP_260234253.1">
    <property type="nucleotide sequence ID" value="NZ_JAUCQJ010000004.1"/>
</dbReference>
<evidence type="ECO:0000313" key="2">
    <source>
        <dbReference type="Proteomes" id="UP001239265"/>
    </source>
</evidence>
<sequence>MKIVKKVINIGFTFLLISCVKSQNSNYICNDCGSFDLSKISFNEDVDQLTSKTEVFKTVFVNEGCEEKRMEDILKADNVCAFKYNLYETPKNKIHLSFSDKFKFNNLHLLADSKKGLVAYSSSEDFNGGEKGFTSFVDFLTKKLNTKPQYNILLMDETIVYQWDTNSYIYQLTRAKNKQQKEAVINGKTIADSYYYVTLSVYQKDKLNAKIKSIIPRNENFIIYNDKYFKK</sequence>
<dbReference type="PROSITE" id="PS51257">
    <property type="entry name" value="PROKAR_LIPOPROTEIN"/>
    <property type="match status" value="1"/>
</dbReference>
<comment type="caution">
    <text evidence="1">The sequence shown here is derived from an EMBL/GenBank/DDBJ whole genome shotgun (WGS) entry which is preliminary data.</text>
</comment>
<organism evidence="1 2">
    <name type="scientific">Elizabethkingia miricola</name>
    <name type="common">Chryseobacterium miricola</name>
    <dbReference type="NCBI Taxonomy" id="172045"/>
    <lineage>
        <taxon>Bacteria</taxon>
        <taxon>Pseudomonadati</taxon>
        <taxon>Bacteroidota</taxon>
        <taxon>Flavobacteriia</taxon>
        <taxon>Flavobacteriales</taxon>
        <taxon>Weeksellaceae</taxon>
        <taxon>Elizabethkingia</taxon>
    </lineage>
</organism>
<protein>
    <recommendedName>
        <fullName evidence="3">Lipoprotein</fullName>
    </recommendedName>
</protein>
<evidence type="ECO:0000313" key="1">
    <source>
        <dbReference type="EMBL" id="MDQ8749869.1"/>
    </source>
</evidence>